<accession>A0A191ZFT4</accession>
<dbReference type="PROSITE" id="PS50887">
    <property type="entry name" value="GGDEF"/>
    <property type="match status" value="1"/>
</dbReference>
<dbReference type="Pfam" id="PF00990">
    <property type="entry name" value="GGDEF"/>
    <property type="match status" value="1"/>
</dbReference>
<evidence type="ECO:0000256" key="2">
    <source>
        <dbReference type="SAM" id="SignalP"/>
    </source>
</evidence>
<dbReference type="PANTHER" id="PTHR33121">
    <property type="entry name" value="CYCLIC DI-GMP PHOSPHODIESTERASE PDEF"/>
    <property type="match status" value="1"/>
</dbReference>
<dbReference type="InterPro" id="IPR035919">
    <property type="entry name" value="EAL_sf"/>
</dbReference>
<dbReference type="STRING" id="1860122.A9404_04540"/>
<organism evidence="5 6">
    <name type="scientific">Halothiobacillus diazotrophicus</name>
    <dbReference type="NCBI Taxonomy" id="1860122"/>
    <lineage>
        <taxon>Bacteria</taxon>
        <taxon>Pseudomonadati</taxon>
        <taxon>Pseudomonadota</taxon>
        <taxon>Gammaproteobacteria</taxon>
        <taxon>Chromatiales</taxon>
        <taxon>Halothiobacillaceae</taxon>
        <taxon>Halothiobacillus</taxon>
    </lineage>
</organism>
<keyword evidence="1" id="KW-0812">Transmembrane</keyword>
<dbReference type="SUPFAM" id="SSF53850">
    <property type="entry name" value="Periplasmic binding protein-like II"/>
    <property type="match status" value="1"/>
</dbReference>
<dbReference type="CDD" id="cd01948">
    <property type="entry name" value="EAL"/>
    <property type="match status" value="1"/>
</dbReference>
<dbReference type="InterPro" id="IPR000160">
    <property type="entry name" value="GGDEF_dom"/>
</dbReference>
<evidence type="ECO:0000313" key="5">
    <source>
        <dbReference type="EMBL" id="ANJ66741.1"/>
    </source>
</evidence>
<dbReference type="Gene3D" id="3.30.450.20">
    <property type="entry name" value="PAS domain"/>
    <property type="match status" value="1"/>
</dbReference>
<dbReference type="Gene3D" id="3.20.20.450">
    <property type="entry name" value="EAL domain"/>
    <property type="match status" value="1"/>
</dbReference>
<keyword evidence="1" id="KW-0472">Membrane</keyword>
<evidence type="ECO:0000259" key="3">
    <source>
        <dbReference type="PROSITE" id="PS50883"/>
    </source>
</evidence>
<keyword evidence="2" id="KW-0732">Signal</keyword>
<feature type="domain" description="EAL" evidence="3">
    <location>
        <begin position="654"/>
        <end position="908"/>
    </location>
</feature>
<dbReference type="SUPFAM" id="SSF141868">
    <property type="entry name" value="EAL domain-like"/>
    <property type="match status" value="1"/>
</dbReference>
<dbReference type="PROSITE" id="PS50883">
    <property type="entry name" value="EAL"/>
    <property type="match status" value="1"/>
</dbReference>
<proteinExistence type="predicted"/>
<name>A0A191ZFT4_9GAMM</name>
<dbReference type="InterPro" id="IPR029787">
    <property type="entry name" value="Nucleotide_cyclase"/>
</dbReference>
<sequence>MNRRNGGRSILFFSVSAPLAALLICFGLCHAAQAALEQPHVVTIGVLAYDGKPRTAARWQATADYLTAQNPGDRFLIEPMFQSELTAAVRENRLDFVLTQPLQFVELSREARVWPLATMSLRGPTGSLERFGSAIVVRSERADLRHLRDLKNKVVAGAADNALGAWLLGLDAMSRAGLDPHTDIFPLFTGLPMQHVVEAVLQDRADAGIIRTGYLDHLIAEGRVAPGALRVLDARNYIGFPYAVSTELVPEWPFSATTRVSSHLAREVARQLLALPTDSAAAKSAGIENWALPLDYSTVQHIRDQWLPSTPSLMRVFQVYGFWLMLPIWLLIFLFFLQGRRTQKFLRAQEDRLRSTLDALHDAVVVLSPSGHVQFANRPTHLLLRSPTHAQESLQGRHYSELFHMQWNGVRDVDSLTEAIERLPEDPEQEYDIQFLIGHQLREIDLRVRWLESRTPAPSRIILSMRDMTDYREATALLAYRASHDRLTGLMNRAAFEEFLETQCHSLSEKRCEGLILWVDVDDFRLINESSSREVGDQIIARLASHLSLELPATGLIARLGADEFGIWIPDIHSISYRQWPEDLLSSLREWRFTVGNDRIRITLSIGVCLADYRLGVDLMKDAEAACRRAYREGGNRVYWFTRDDQEIANRRDQLATLGQLKQALDTDGFCQVIQRIKPTRNRPGTVRAHYEVLLRVGDGAGGMQNPARFIEAAEKYHFMAEIDRWVIRKAFAFLARIKENPPVLAINLSGATVQDPQINPFIRAAFREFKLDPSLICFEITETSAITNYDLVLDLMTALRELGCSLALDDFGGGLLSFEFLRRLQPDFVKIDGKLIRDIDRDPVAEVIVGAIHQVALVMGAETIGEWVEDETTQARLTEIGIHYVQGYLHHRPGPLTELLPDYSPACTRSPI</sequence>
<feature type="transmembrane region" description="Helical" evidence="1">
    <location>
        <begin position="317"/>
        <end position="337"/>
    </location>
</feature>
<evidence type="ECO:0000256" key="1">
    <source>
        <dbReference type="SAM" id="Phobius"/>
    </source>
</evidence>
<dbReference type="SMART" id="SM00091">
    <property type="entry name" value="PAS"/>
    <property type="match status" value="1"/>
</dbReference>
<dbReference type="AlphaFoldDB" id="A0A191ZFT4"/>
<dbReference type="InterPro" id="IPR035965">
    <property type="entry name" value="PAS-like_dom_sf"/>
</dbReference>
<dbReference type="NCBIfam" id="TIGR00254">
    <property type="entry name" value="GGDEF"/>
    <property type="match status" value="1"/>
</dbReference>
<dbReference type="Gene3D" id="3.40.190.10">
    <property type="entry name" value="Periplasmic binding protein-like II"/>
    <property type="match status" value="2"/>
</dbReference>
<dbReference type="InterPro" id="IPR043128">
    <property type="entry name" value="Rev_trsase/Diguanyl_cyclase"/>
</dbReference>
<dbReference type="Proteomes" id="UP000078596">
    <property type="component" value="Chromosome"/>
</dbReference>
<gene>
    <name evidence="5" type="ORF">A9404_04540</name>
</gene>
<dbReference type="SMART" id="SM00052">
    <property type="entry name" value="EAL"/>
    <property type="match status" value="1"/>
</dbReference>
<dbReference type="InterPro" id="IPR001633">
    <property type="entry name" value="EAL_dom"/>
</dbReference>
<feature type="signal peptide" evidence="2">
    <location>
        <begin position="1"/>
        <end position="34"/>
    </location>
</feature>
<keyword evidence="1" id="KW-1133">Transmembrane helix</keyword>
<dbReference type="SMART" id="SM00267">
    <property type="entry name" value="GGDEF"/>
    <property type="match status" value="1"/>
</dbReference>
<dbReference type="KEGG" id="haz:A9404_04540"/>
<keyword evidence="6" id="KW-1185">Reference proteome</keyword>
<evidence type="ECO:0000313" key="6">
    <source>
        <dbReference type="Proteomes" id="UP000078596"/>
    </source>
</evidence>
<dbReference type="CDD" id="cd01949">
    <property type="entry name" value="GGDEF"/>
    <property type="match status" value="1"/>
</dbReference>
<protein>
    <recommendedName>
        <fullName evidence="7">Diguanylate cyclase</fullName>
    </recommendedName>
</protein>
<feature type="domain" description="GGDEF" evidence="4">
    <location>
        <begin position="512"/>
        <end position="643"/>
    </location>
</feature>
<dbReference type="InterPro" id="IPR000014">
    <property type="entry name" value="PAS"/>
</dbReference>
<dbReference type="InterPro" id="IPR050706">
    <property type="entry name" value="Cyclic-di-GMP_PDE-like"/>
</dbReference>
<dbReference type="EMBL" id="CP016027">
    <property type="protein sequence ID" value="ANJ66741.1"/>
    <property type="molecule type" value="Genomic_DNA"/>
</dbReference>
<dbReference type="Gene3D" id="3.30.70.270">
    <property type="match status" value="1"/>
</dbReference>
<dbReference type="SUPFAM" id="SSF55073">
    <property type="entry name" value="Nucleotide cyclase"/>
    <property type="match status" value="1"/>
</dbReference>
<dbReference type="GO" id="GO:0071111">
    <property type="term" value="F:cyclic-guanylate-specific phosphodiesterase activity"/>
    <property type="evidence" value="ECO:0007669"/>
    <property type="project" value="InterPro"/>
</dbReference>
<evidence type="ECO:0000259" key="4">
    <source>
        <dbReference type="PROSITE" id="PS50887"/>
    </source>
</evidence>
<feature type="chain" id="PRO_5008250346" description="Diguanylate cyclase" evidence="2">
    <location>
        <begin position="35"/>
        <end position="913"/>
    </location>
</feature>
<dbReference type="PANTHER" id="PTHR33121:SF23">
    <property type="entry name" value="CYCLIC DI-GMP PHOSPHODIESTERASE PDEB"/>
    <property type="match status" value="1"/>
</dbReference>
<dbReference type="Pfam" id="PF12974">
    <property type="entry name" value="Phosphonate-bd"/>
    <property type="match status" value="1"/>
</dbReference>
<dbReference type="RefSeq" id="WP_066099085.1">
    <property type="nucleotide sequence ID" value="NZ_CP016027.1"/>
</dbReference>
<dbReference type="SUPFAM" id="SSF55785">
    <property type="entry name" value="PYP-like sensor domain (PAS domain)"/>
    <property type="match status" value="1"/>
</dbReference>
<evidence type="ECO:0008006" key="7">
    <source>
        <dbReference type="Google" id="ProtNLM"/>
    </source>
</evidence>
<reference evidence="5 6" key="1">
    <citation type="submission" date="2016-06" db="EMBL/GenBank/DDBJ databases">
        <title>Insight into the functional genes involving in sulfur oxidation in Pearl River water.</title>
        <authorList>
            <person name="Luo J."/>
            <person name="Tan X."/>
            <person name="Lin W."/>
        </authorList>
    </citation>
    <scope>NUCLEOTIDE SEQUENCE [LARGE SCALE GENOMIC DNA]</scope>
    <source>
        <strain evidence="5 6">LS2</strain>
    </source>
</reference>
<dbReference type="Pfam" id="PF00563">
    <property type="entry name" value="EAL"/>
    <property type="match status" value="1"/>
</dbReference>